<dbReference type="PANTHER" id="PTHR33463">
    <property type="entry name" value="NB-ARC DOMAIN-CONTAINING PROTEIN-RELATED"/>
    <property type="match status" value="1"/>
</dbReference>
<protein>
    <recommendedName>
        <fullName evidence="1">Disease resistance protein At4g27190-like leucine-rich repeats domain-containing protein</fullName>
    </recommendedName>
</protein>
<organism evidence="2 3">
    <name type="scientific">Eragrostis curvula</name>
    <name type="common">weeping love grass</name>
    <dbReference type="NCBI Taxonomy" id="38414"/>
    <lineage>
        <taxon>Eukaryota</taxon>
        <taxon>Viridiplantae</taxon>
        <taxon>Streptophyta</taxon>
        <taxon>Embryophyta</taxon>
        <taxon>Tracheophyta</taxon>
        <taxon>Spermatophyta</taxon>
        <taxon>Magnoliopsida</taxon>
        <taxon>Liliopsida</taxon>
        <taxon>Poales</taxon>
        <taxon>Poaceae</taxon>
        <taxon>PACMAD clade</taxon>
        <taxon>Chloridoideae</taxon>
        <taxon>Eragrostideae</taxon>
        <taxon>Eragrostidinae</taxon>
        <taxon>Eragrostis</taxon>
    </lineage>
</organism>
<dbReference type="EMBL" id="RWGY01000013">
    <property type="protein sequence ID" value="TVU27010.1"/>
    <property type="molecule type" value="Genomic_DNA"/>
</dbReference>
<dbReference type="InterPro" id="IPR050905">
    <property type="entry name" value="Plant_NBS-LRR"/>
</dbReference>
<keyword evidence="3" id="KW-1185">Reference proteome</keyword>
<dbReference type="AlphaFoldDB" id="A0A5J9UVG3"/>
<reference evidence="2 3" key="1">
    <citation type="journal article" date="2019" name="Sci. Rep.">
        <title>A high-quality genome of Eragrostis curvula grass provides insights into Poaceae evolution and supports new strategies to enhance forage quality.</title>
        <authorList>
            <person name="Carballo J."/>
            <person name="Santos B.A.C.M."/>
            <person name="Zappacosta D."/>
            <person name="Garbus I."/>
            <person name="Selva J.P."/>
            <person name="Gallo C.A."/>
            <person name="Diaz A."/>
            <person name="Albertini E."/>
            <person name="Caccamo M."/>
            <person name="Echenique V."/>
        </authorList>
    </citation>
    <scope>NUCLEOTIDE SEQUENCE [LARGE SCALE GENOMIC DNA]</scope>
    <source>
        <strain evidence="3">cv. Victoria</strain>
        <tissue evidence="2">Leaf</tissue>
    </source>
</reference>
<dbReference type="Gene3D" id="3.80.10.10">
    <property type="entry name" value="Ribonuclease Inhibitor"/>
    <property type="match status" value="1"/>
</dbReference>
<feature type="non-terminal residue" evidence="2">
    <location>
        <position position="1"/>
    </location>
</feature>
<gene>
    <name evidence="2" type="ORF">EJB05_29588</name>
</gene>
<name>A0A5J9UVG3_9POAL</name>
<sequence length="297" mass="33990">MITGPHTILISYDSRFAHMEAVAGTKEMSYTCCCRTKSQAVASITLPGFICDGAKILHVHDSLYVTDILTAPAASSAAWNKLEWCLAERCPKLGCVFRPLLGGPEGSSNHTEMFKKVKTTWVSHLPKACYVWNWTGSSSSSSSSSSGWFKGGTFEDLTLLHLSYCPRIVQVIHFPLSNQAFDRWSMARQFPKLKHIRLHELPKLQKVCNFDQRIVTPKLETVKIRGCWSLRTLPIVRTDERRWETILPIVESEAVKCDCEKKWWDRLEWESKEHASHYKPIHPQHYKKTMLRGSVLR</sequence>
<dbReference type="InterPro" id="IPR032675">
    <property type="entry name" value="LRR_dom_sf"/>
</dbReference>
<dbReference type="Proteomes" id="UP000324897">
    <property type="component" value="Chromosome 2"/>
</dbReference>
<dbReference type="OrthoDB" id="688099at2759"/>
<evidence type="ECO:0000313" key="2">
    <source>
        <dbReference type="EMBL" id="TVU27010.1"/>
    </source>
</evidence>
<comment type="caution">
    <text evidence="2">The sequence shown here is derived from an EMBL/GenBank/DDBJ whole genome shotgun (WGS) entry which is preliminary data.</text>
</comment>
<dbReference type="Pfam" id="PF23247">
    <property type="entry name" value="LRR_RPS2"/>
    <property type="match status" value="1"/>
</dbReference>
<proteinExistence type="predicted"/>
<evidence type="ECO:0000259" key="1">
    <source>
        <dbReference type="Pfam" id="PF23247"/>
    </source>
</evidence>
<feature type="domain" description="Disease resistance protein At4g27190-like leucine-rich repeats" evidence="1">
    <location>
        <begin position="153"/>
        <end position="233"/>
    </location>
</feature>
<evidence type="ECO:0000313" key="3">
    <source>
        <dbReference type="Proteomes" id="UP000324897"/>
    </source>
</evidence>
<dbReference type="InterPro" id="IPR057135">
    <property type="entry name" value="At4g27190-like_LRR"/>
</dbReference>
<dbReference type="PANTHER" id="PTHR33463:SF34">
    <property type="entry name" value="DISEASE RESISTANCE PROTEIN RPS2"/>
    <property type="match status" value="1"/>
</dbReference>
<accession>A0A5J9UVG3</accession>
<dbReference type="Gramene" id="TVU27010">
    <property type="protein sequence ID" value="TVU27010"/>
    <property type="gene ID" value="EJB05_29588"/>
</dbReference>